<keyword evidence="4" id="KW-0560">Oxidoreductase</keyword>
<dbReference type="Proteomes" id="UP000678499">
    <property type="component" value="Unassembled WGS sequence"/>
</dbReference>
<evidence type="ECO:0000256" key="6">
    <source>
        <dbReference type="ARBA" id="ARBA00023033"/>
    </source>
</evidence>
<dbReference type="PIRSF" id="PIRSF000336">
    <property type="entry name" value="TH"/>
    <property type="match status" value="1"/>
</dbReference>
<dbReference type="InterPro" id="IPR036329">
    <property type="entry name" value="Aro-AA_hydroxylase_C_sf"/>
</dbReference>
<keyword evidence="11" id="KW-1185">Reference proteome</keyword>
<feature type="domain" description="Biopterin-dependent aromatic amino acid hydroxylase family profile" evidence="9">
    <location>
        <begin position="109"/>
        <end position="456"/>
    </location>
</feature>
<dbReference type="InterPro" id="IPR019773">
    <property type="entry name" value="Tyrosine_3-monooxygenase-like"/>
</dbReference>
<dbReference type="GO" id="GO:0005506">
    <property type="term" value="F:iron ion binding"/>
    <property type="evidence" value="ECO:0007669"/>
    <property type="project" value="InterPro"/>
</dbReference>
<evidence type="ECO:0000256" key="4">
    <source>
        <dbReference type="ARBA" id="ARBA00023002"/>
    </source>
</evidence>
<organism evidence="10">
    <name type="scientific">Notodromas monacha</name>
    <dbReference type="NCBI Taxonomy" id="399045"/>
    <lineage>
        <taxon>Eukaryota</taxon>
        <taxon>Metazoa</taxon>
        <taxon>Ecdysozoa</taxon>
        <taxon>Arthropoda</taxon>
        <taxon>Crustacea</taxon>
        <taxon>Oligostraca</taxon>
        <taxon>Ostracoda</taxon>
        <taxon>Podocopa</taxon>
        <taxon>Podocopida</taxon>
        <taxon>Cypridocopina</taxon>
        <taxon>Cypridoidea</taxon>
        <taxon>Cyprididae</taxon>
        <taxon>Notodromas</taxon>
    </lineage>
</organism>
<dbReference type="Pfam" id="PF00351">
    <property type="entry name" value="Biopterin_H"/>
    <property type="match status" value="1"/>
</dbReference>
<dbReference type="AlphaFoldDB" id="A0A7R9GEE5"/>
<dbReference type="InterPro" id="IPR036951">
    <property type="entry name" value="ArAA_hydroxylase_sf"/>
</dbReference>
<dbReference type="PROSITE" id="PS51410">
    <property type="entry name" value="BH4_AAA_HYDROXYL_2"/>
    <property type="match status" value="1"/>
</dbReference>
<accession>A0A7R9GEE5</accession>
<evidence type="ECO:0000256" key="7">
    <source>
        <dbReference type="PIRSR" id="PIRSR000336-1"/>
    </source>
</evidence>
<evidence type="ECO:0000256" key="1">
    <source>
        <dbReference type="ARBA" id="ARBA00001954"/>
    </source>
</evidence>
<dbReference type="PANTHER" id="PTHR11473:SF16">
    <property type="entry name" value="TRYPTOPHAN 5-HYDROXYLASE 2"/>
    <property type="match status" value="1"/>
</dbReference>
<dbReference type="GO" id="GO:0043005">
    <property type="term" value="C:neuron projection"/>
    <property type="evidence" value="ECO:0007669"/>
    <property type="project" value="TreeGrafter"/>
</dbReference>
<evidence type="ECO:0000313" key="10">
    <source>
        <dbReference type="EMBL" id="CAD7278035.1"/>
    </source>
</evidence>
<keyword evidence="6" id="KW-0503">Monooxygenase</keyword>
<reference evidence="10" key="1">
    <citation type="submission" date="2020-11" db="EMBL/GenBank/DDBJ databases">
        <authorList>
            <person name="Tran Van P."/>
        </authorList>
    </citation>
    <scope>NUCLEOTIDE SEQUENCE</scope>
</reference>
<evidence type="ECO:0000313" key="11">
    <source>
        <dbReference type="Proteomes" id="UP000678499"/>
    </source>
</evidence>
<sequence>MSGSGKGLIGIWLYWNQPDDAGVHQPEGKSTTTTTFSKPPLEKGINILHMESRQTPRKESFADILLEVDCESDKMQEMLAAIKDKVTSVDTRPVNMVTQQSSSFDTPASSISESFDFEEKEVPWFPRKISDLDHSSNEVLLYSNDLDVDHPGFKDEAYRKRRMYFGELAMNYRHGQTIPKVKYTKEEVKTWGTVLRALKELYKEHACKEFLENWPALEKYCGYREDNIPQLHDVSKYLKRKTGFNLRPVAGYLSPRNFLAGLAFRVFYCTQYVRHPSEPFYTPEPDCCHELLGHVPLLANPSFAQFSQEIGLASLGASEDELQKLATLYFFTVEFGLCHEGGSRKVYGAGLLSCVSELEHAVSQKALVRPFDPRDVTKMTCQVTTFQDAYFFTKTFEEAKEKLREFTLTIQRPFAVRYNAYTQSIDVLTDSNKINSIISELKGDLYIVKNAINKINQEQQEDNCNLDTLALALEDHLTTITPTNCSPNFP</sequence>
<feature type="binding site" evidence="7">
    <location>
        <position position="334"/>
    </location>
    <ligand>
        <name>Fe cation</name>
        <dbReference type="ChEBI" id="CHEBI:24875"/>
    </ligand>
</feature>
<comment type="similarity">
    <text evidence="2">Belongs to the biopterin-dependent aromatic amino acid hydroxylase family.</text>
</comment>
<dbReference type="PANTHER" id="PTHR11473">
    <property type="entry name" value="AROMATIC AMINO ACID HYDROXYLASE"/>
    <property type="match status" value="1"/>
</dbReference>
<name>A0A7R9GEE5_9CRUS</name>
<dbReference type="EMBL" id="OA883128">
    <property type="protein sequence ID" value="CAD7278035.1"/>
    <property type="molecule type" value="Genomic_DNA"/>
</dbReference>
<dbReference type="EMBL" id="CAJPEX010001091">
    <property type="protein sequence ID" value="CAG0918187.1"/>
    <property type="molecule type" value="Genomic_DNA"/>
</dbReference>
<dbReference type="GO" id="GO:0048066">
    <property type="term" value="P:developmental pigmentation"/>
    <property type="evidence" value="ECO:0007669"/>
    <property type="project" value="UniProtKB-ARBA"/>
</dbReference>
<dbReference type="Gene3D" id="1.10.800.10">
    <property type="entry name" value="Aromatic amino acid hydroxylase"/>
    <property type="match status" value="1"/>
</dbReference>
<dbReference type="GO" id="GO:0009072">
    <property type="term" value="P:aromatic amino acid metabolic process"/>
    <property type="evidence" value="ECO:0007669"/>
    <property type="project" value="InterPro"/>
</dbReference>
<evidence type="ECO:0000256" key="2">
    <source>
        <dbReference type="ARBA" id="ARBA00009712"/>
    </source>
</evidence>
<feature type="binding site" evidence="7">
    <location>
        <position position="289"/>
    </location>
    <ligand>
        <name>Fe cation</name>
        <dbReference type="ChEBI" id="CHEBI:24875"/>
    </ligand>
</feature>
<evidence type="ECO:0000256" key="8">
    <source>
        <dbReference type="PIRSR" id="PIRSR601273-2"/>
    </source>
</evidence>
<keyword evidence="5 7" id="KW-0408">Iron</keyword>
<dbReference type="SUPFAM" id="SSF56534">
    <property type="entry name" value="Aromatic aminoacid monoxygenases, catalytic and oligomerization domains"/>
    <property type="match status" value="1"/>
</dbReference>
<comment type="cofactor">
    <cofactor evidence="1 8">
        <name>Fe(2+)</name>
        <dbReference type="ChEBI" id="CHEBI:29033"/>
    </cofactor>
</comment>
<evidence type="ECO:0000256" key="3">
    <source>
        <dbReference type="ARBA" id="ARBA00022723"/>
    </source>
</evidence>
<dbReference type="InterPro" id="IPR018301">
    <property type="entry name" value="ArAA_hydroxylase_Fe/CU_BS"/>
</dbReference>
<dbReference type="FunFam" id="1.10.800.10:FF:000004">
    <property type="entry name" value="Tyrosine 3-monooxygenase"/>
    <property type="match status" value="1"/>
</dbReference>
<protein>
    <recommendedName>
        <fullName evidence="9">Biopterin-dependent aromatic amino acid hydroxylase family profile domain-containing protein</fullName>
    </recommendedName>
</protein>
<dbReference type="GO" id="GO:0042416">
    <property type="term" value="P:dopamine biosynthetic process"/>
    <property type="evidence" value="ECO:0007669"/>
    <property type="project" value="UniProtKB-ARBA"/>
</dbReference>
<feature type="binding site" evidence="7">
    <location>
        <position position="294"/>
    </location>
    <ligand>
        <name>Fe cation</name>
        <dbReference type="ChEBI" id="CHEBI:24875"/>
    </ligand>
</feature>
<keyword evidence="3 7" id="KW-0479">Metal-binding</keyword>
<dbReference type="PROSITE" id="PS00367">
    <property type="entry name" value="BH4_AAA_HYDROXYL_1"/>
    <property type="match status" value="1"/>
</dbReference>
<evidence type="ECO:0000259" key="9">
    <source>
        <dbReference type="PROSITE" id="PS51410"/>
    </source>
</evidence>
<evidence type="ECO:0000256" key="5">
    <source>
        <dbReference type="ARBA" id="ARBA00023004"/>
    </source>
</evidence>
<dbReference type="PRINTS" id="PR00372">
    <property type="entry name" value="FYWHYDRXLASE"/>
</dbReference>
<dbReference type="OrthoDB" id="983542at2759"/>
<gene>
    <name evidence="10" type="ORF">NMOB1V02_LOCUS5750</name>
</gene>
<dbReference type="InterPro" id="IPR001273">
    <property type="entry name" value="ArAA_hydroxylase"/>
</dbReference>
<proteinExistence type="inferred from homology"/>
<dbReference type="InterPro" id="IPR019774">
    <property type="entry name" value="Aromatic-AA_hydroxylase_C"/>
</dbReference>
<dbReference type="GO" id="GO:0004510">
    <property type="term" value="F:tryptophan 5-monooxygenase activity"/>
    <property type="evidence" value="ECO:0007669"/>
    <property type="project" value="TreeGrafter"/>
</dbReference>